<accession>A0A9X4KLU3</accession>
<protein>
    <submittedName>
        <fullName evidence="2">DUF1700 domain-containing protein</fullName>
    </submittedName>
</protein>
<proteinExistence type="predicted"/>
<comment type="caution">
    <text evidence="2">The sequence shown here is derived from an EMBL/GenBank/DDBJ whole genome shotgun (WGS) entry which is preliminary data.</text>
</comment>
<evidence type="ECO:0000313" key="3">
    <source>
        <dbReference type="Proteomes" id="UP001153387"/>
    </source>
</evidence>
<name>A0A9X4KLU3_9BACL</name>
<feature type="transmembrane region" description="Helical" evidence="1">
    <location>
        <begin position="45"/>
        <end position="68"/>
    </location>
</feature>
<dbReference type="AlphaFoldDB" id="A0A9X4KLU3"/>
<evidence type="ECO:0000256" key="1">
    <source>
        <dbReference type="SAM" id="Phobius"/>
    </source>
</evidence>
<feature type="transmembrane region" description="Helical" evidence="1">
    <location>
        <begin position="21"/>
        <end position="39"/>
    </location>
</feature>
<dbReference type="EMBL" id="JAPDHZ010000006">
    <property type="protein sequence ID" value="MDG0794408.1"/>
    <property type="molecule type" value="Genomic_DNA"/>
</dbReference>
<keyword evidence="1" id="KW-0812">Transmembrane</keyword>
<keyword evidence="3" id="KW-1185">Reference proteome</keyword>
<keyword evidence="1" id="KW-1133">Transmembrane helix</keyword>
<evidence type="ECO:0000313" key="2">
    <source>
        <dbReference type="EMBL" id="MDG0794408.1"/>
    </source>
</evidence>
<organism evidence="2 3">
    <name type="scientific">Cohnella ginsengisoli</name>
    <dbReference type="NCBI Taxonomy" id="425004"/>
    <lineage>
        <taxon>Bacteria</taxon>
        <taxon>Bacillati</taxon>
        <taxon>Bacillota</taxon>
        <taxon>Bacilli</taxon>
        <taxon>Bacillales</taxon>
        <taxon>Paenibacillaceae</taxon>
        <taxon>Cohnella</taxon>
    </lineage>
</organism>
<keyword evidence="1" id="KW-0472">Membrane</keyword>
<dbReference type="Proteomes" id="UP001153387">
    <property type="component" value="Unassembled WGS sequence"/>
</dbReference>
<dbReference type="RefSeq" id="WP_277568157.1">
    <property type="nucleotide sequence ID" value="NZ_JAPDHZ010000006.1"/>
</dbReference>
<reference evidence="2 3" key="1">
    <citation type="submission" date="2022-10" db="EMBL/GenBank/DDBJ databases">
        <title>Comparative genomic analysis of Cohnella hashimotonis sp. nov., isolated from the International Space Station.</title>
        <authorList>
            <person name="Simpson A."/>
            <person name="Venkateswaran K."/>
        </authorList>
    </citation>
    <scope>NUCLEOTIDE SEQUENCE [LARGE SCALE GENOMIC DNA]</scope>
    <source>
        <strain evidence="2 3">DSM 18997</strain>
    </source>
</reference>
<feature type="transmembrane region" description="Helical" evidence="1">
    <location>
        <begin position="80"/>
        <end position="102"/>
    </location>
</feature>
<sequence length="126" mass="13142">MELCRPLNAQKWGTKVNDNNRSAHPAAVALLSLLGIFAIPLGLALWAVLSALAAANIALIAAPVAVLLDWTFNGDRYPATLFISLAVTGFGMLAALGTIAAFKVGIRLTAGVLAWSGRIRKGRSSS</sequence>
<gene>
    <name evidence="2" type="ORF">OMP38_28915</name>
</gene>